<dbReference type="PANTHER" id="PTHR33217:SF8">
    <property type="entry name" value="MUTATOR FAMILY TRANSPOSASE"/>
    <property type="match status" value="1"/>
</dbReference>
<evidence type="ECO:0000256" key="5">
    <source>
        <dbReference type="ARBA" id="ARBA00023172"/>
    </source>
</evidence>
<evidence type="ECO:0000313" key="7">
    <source>
        <dbReference type="EMBL" id="ACV58564.1"/>
    </source>
</evidence>
<accession>C8WWU2</accession>
<evidence type="ECO:0000256" key="3">
    <source>
        <dbReference type="ARBA" id="ARBA00022578"/>
    </source>
</evidence>
<evidence type="ECO:0000313" key="8">
    <source>
        <dbReference type="Proteomes" id="UP000001917"/>
    </source>
</evidence>
<dbReference type="eggNOG" id="COG3328">
    <property type="taxonomic scope" value="Bacteria"/>
</dbReference>
<dbReference type="RefSeq" id="WP_012810871.1">
    <property type="nucleotide sequence ID" value="NC_013205.1"/>
</dbReference>
<sequence>MELLSKEQIRQLIRDGKLKDIHDVQSMLKDLFASTIQEMLEAELDTHLGYAKYDAKHKDTDNARNGHGAKRTVQSELGDIDIALPRDRKGEFEPLIVQKRQKRMPSIEEQVIALYARGFSTRDIQDHLQQIYGVDMSPTLVSNLTDRLLPRIQEWQNRPLHPLYTVVFLDAIHYKVREEGRLVSKAAYMVIGIDIEGQKDVLGIWIGQSESSKFWLGVLNDLKARGVQDVLVFSTDNLKGFSEAIAACFPQSDVQKCIVHQIRNSLRYVSYKDFKAVAAALKPIYQAPTEEAALMELDQFERGWGARYPLCVKSWRDNWTELATFYRYPVEMRRIMYTTNIIEGYHRQLRKATKGKSMFPNDEALLKMLYLATMELTRKWTMRVANWGTILGQLAIYFGDRVTPYIP</sequence>
<dbReference type="InterPro" id="IPR001207">
    <property type="entry name" value="Transposase_mutator"/>
</dbReference>
<keyword evidence="6" id="KW-0814">Transposable element</keyword>
<dbReference type="HOGENOM" id="CLU_036805_2_0_9"/>
<reference evidence="8" key="1">
    <citation type="submission" date="2009-09" db="EMBL/GenBank/DDBJ databases">
        <title>The complete chromosome of Alicyclobacillus acidocaldarius subsp. acidocaldarius DSM 446.</title>
        <authorList>
            <consortium name="US DOE Joint Genome Institute (JGI-PGF)"/>
            <person name="Lucas S."/>
            <person name="Copeland A."/>
            <person name="Lapidus A."/>
            <person name="Glavina del Rio T."/>
            <person name="Dalin E."/>
            <person name="Tice H."/>
            <person name="Bruce D."/>
            <person name="Goodwin L."/>
            <person name="Pitluck S."/>
            <person name="Kyrpides N."/>
            <person name="Mavromatis K."/>
            <person name="Ivanova N."/>
            <person name="Ovchinnikova G."/>
            <person name="Chertkov O."/>
            <person name="Sims D."/>
            <person name="Brettin T."/>
            <person name="Detter J.C."/>
            <person name="Han C."/>
            <person name="Larimer F."/>
            <person name="Land M."/>
            <person name="Hauser L."/>
            <person name="Markowitz V."/>
            <person name="Cheng J.-F."/>
            <person name="Hugenholtz P."/>
            <person name="Woyke T."/>
            <person name="Wu D."/>
            <person name="Pukall R."/>
            <person name="Klenk H.-P."/>
            <person name="Eisen J.A."/>
        </authorList>
    </citation>
    <scope>NUCLEOTIDE SEQUENCE [LARGE SCALE GENOMIC DNA]</scope>
    <source>
        <strain evidence="8">ATCC 27009 / DSM 446 / BCRC 14685 / JCM 5260 / KCTC 1825 / NBRC 15652 / NCIMB 11725 / NRRL B-14509 / 104-IA</strain>
    </source>
</reference>
<comment type="similarity">
    <text evidence="2 6">Belongs to the transposase mutator family.</text>
</comment>
<keyword evidence="3 6" id="KW-0815">Transposition</keyword>
<dbReference type="GO" id="GO:0006313">
    <property type="term" value="P:DNA transposition"/>
    <property type="evidence" value="ECO:0007669"/>
    <property type="project" value="UniProtKB-UniRule"/>
</dbReference>
<proteinExistence type="inferred from homology"/>
<dbReference type="KEGG" id="aac:Aaci_1550"/>
<evidence type="ECO:0000256" key="6">
    <source>
        <dbReference type="RuleBase" id="RU365089"/>
    </source>
</evidence>
<dbReference type="PANTHER" id="PTHR33217">
    <property type="entry name" value="TRANSPOSASE FOR INSERTION SEQUENCE ELEMENT IS1081"/>
    <property type="match status" value="1"/>
</dbReference>
<dbReference type="AlphaFoldDB" id="C8WWU2"/>
<dbReference type="GO" id="GO:0004803">
    <property type="term" value="F:transposase activity"/>
    <property type="evidence" value="ECO:0007669"/>
    <property type="project" value="UniProtKB-UniRule"/>
</dbReference>
<keyword evidence="5 6" id="KW-0233">DNA recombination</keyword>
<keyword evidence="8" id="KW-1185">Reference proteome</keyword>
<comment type="function">
    <text evidence="1 6">Required for the transposition of the insertion element.</text>
</comment>
<gene>
    <name evidence="7" type="ordered locus">Aaci_1550</name>
</gene>
<dbReference type="GO" id="GO:0003677">
    <property type="term" value="F:DNA binding"/>
    <property type="evidence" value="ECO:0007669"/>
    <property type="project" value="UniProtKB-UniRule"/>
</dbReference>
<dbReference type="Pfam" id="PF00872">
    <property type="entry name" value="Transposase_mut"/>
    <property type="match status" value="1"/>
</dbReference>
<dbReference type="Proteomes" id="UP000001917">
    <property type="component" value="Chromosome"/>
</dbReference>
<evidence type="ECO:0000256" key="2">
    <source>
        <dbReference type="ARBA" id="ARBA00010961"/>
    </source>
</evidence>
<name>C8WWU2_ALIAD</name>
<keyword evidence="4 6" id="KW-0238">DNA-binding</keyword>
<evidence type="ECO:0000256" key="1">
    <source>
        <dbReference type="ARBA" id="ARBA00002190"/>
    </source>
</evidence>
<dbReference type="NCBIfam" id="NF033543">
    <property type="entry name" value="transpos_IS256"/>
    <property type="match status" value="1"/>
</dbReference>
<reference evidence="7 8" key="2">
    <citation type="journal article" date="2010" name="Stand. Genomic Sci.">
        <title>Complete genome sequence of Alicyclobacillus acidocaldarius type strain (104-IA).</title>
        <authorList>
            <person name="Mavromatis K."/>
            <person name="Sikorski J."/>
            <person name="Lapidus A."/>
            <person name="Glavina Del Rio T."/>
            <person name="Copeland A."/>
            <person name="Tice H."/>
            <person name="Cheng J.F."/>
            <person name="Lucas S."/>
            <person name="Chen F."/>
            <person name="Nolan M."/>
            <person name="Bruce D."/>
            <person name="Goodwin L."/>
            <person name="Pitluck S."/>
            <person name="Ivanova N."/>
            <person name="Ovchinnikova G."/>
            <person name="Pati A."/>
            <person name="Chen A."/>
            <person name="Palaniappan K."/>
            <person name="Land M."/>
            <person name="Hauser L."/>
            <person name="Chang Y.J."/>
            <person name="Jeffries C.D."/>
            <person name="Chain P."/>
            <person name="Meincke L."/>
            <person name="Sims D."/>
            <person name="Chertkov O."/>
            <person name="Han C."/>
            <person name="Brettin T."/>
            <person name="Detter J.C."/>
            <person name="Wahrenburg C."/>
            <person name="Rohde M."/>
            <person name="Pukall R."/>
            <person name="Goker M."/>
            <person name="Bristow J."/>
            <person name="Eisen J.A."/>
            <person name="Markowitz V."/>
            <person name="Hugenholtz P."/>
            <person name="Klenk H.P."/>
            <person name="Kyrpides N.C."/>
        </authorList>
    </citation>
    <scope>NUCLEOTIDE SEQUENCE [LARGE SCALE GENOMIC DNA]</scope>
    <source>
        <strain evidence="8">ATCC 27009 / DSM 446 / BCRC 14685 / JCM 5260 / KCTC 1825 / NBRC 15652 / NCIMB 11725 / NRRL B-14509 / 104-IA</strain>
    </source>
</reference>
<dbReference type="EMBL" id="CP001727">
    <property type="protein sequence ID" value="ACV58564.1"/>
    <property type="molecule type" value="Genomic_DNA"/>
</dbReference>
<protein>
    <recommendedName>
        <fullName evidence="6">Mutator family transposase</fullName>
    </recommendedName>
</protein>
<evidence type="ECO:0000256" key="4">
    <source>
        <dbReference type="ARBA" id="ARBA00023125"/>
    </source>
</evidence>
<organism evidence="7 8">
    <name type="scientific">Alicyclobacillus acidocaldarius subsp. acidocaldarius (strain ATCC 27009 / DSM 446 / BCRC 14685 / JCM 5260 / KCTC 1825 / NBRC 15652 / NCIMB 11725 / NRRL B-14509 / 104-IA)</name>
    <name type="common">Bacillus acidocaldarius</name>
    <dbReference type="NCBI Taxonomy" id="521098"/>
    <lineage>
        <taxon>Bacteria</taxon>
        <taxon>Bacillati</taxon>
        <taxon>Bacillota</taxon>
        <taxon>Bacilli</taxon>
        <taxon>Bacillales</taxon>
        <taxon>Alicyclobacillaceae</taxon>
        <taxon>Alicyclobacillus</taxon>
    </lineage>
</organism>